<dbReference type="GO" id="GO:0008528">
    <property type="term" value="F:G protein-coupled peptide receptor activity"/>
    <property type="evidence" value="ECO:0007669"/>
    <property type="project" value="InterPro"/>
</dbReference>
<dbReference type="AlphaFoldDB" id="A0A8S4NSU9"/>
<evidence type="ECO:0000256" key="5">
    <source>
        <dbReference type="SAM" id="Phobius"/>
    </source>
</evidence>
<dbReference type="Pfam" id="PF10324">
    <property type="entry name" value="7TM_GPCR_Srw"/>
    <property type="match status" value="1"/>
</dbReference>
<dbReference type="InterPro" id="IPR017452">
    <property type="entry name" value="GPCR_Rhodpsn_7TM"/>
</dbReference>
<feature type="non-terminal residue" evidence="7">
    <location>
        <position position="1"/>
    </location>
</feature>
<dbReference type="PANTHER" id="PTHR46641:SF2">
    <property type="entry name" value="FMRFAMIDE RECEPTOR"/>
    <property type="match status" value="1"/>
</dbReference>
<organism evidence="7 8">
    <name type="scientific">Owenia fusiformis</name>
    <name type="common">Polychaete worm</name>
    <dbReference type="NCBI Taxonomy" id="6347"/>
    <lineage>
        <taxon>Eukaryota</taxon>
        <taxon>Metazoa</taxon>
        <taxon>Spiralia</taxon>
        <taxon>Lophotrochozoa</taxon>
        <taxon>Annelida</taxon>
        <taxon>Polychaeta</taxon>
        <taxon>Sedentaria</taxon>
        <taxon>Canalipalpata</taxon>
        <taxon>Sabellida</taxon>
        <taxon>Oweniida</taxon>
        <taxon>Oweniidae</taxon>
        <taxon>Owenia</taxon>
    </lineage>
</organism>
<proteinExistence type="predicted"/>
<dbReference type="OrthoDB" id="6155320at2759"/>
<evidence type="ECO:0000256" key="4">
    <source>
        <dbReference type="ARBA" id="ARBA00023136"/>
    </source>
</evidence>
<dbReference type="GO" id="GO:0016020">
    <property type="term" value="C:membrane"/>
    <property type="evidence" value="ECO:0007669"/>
    <property type="project" value="UniProtKB-SubCell"/>
</dbReference>
<sequence length="205" mass="23424">PILWQYTSSIELHPCWDYLIMYKDPTPSFGGTYGTLFVYDVVLSGLIKNLIPVLIVFIMNVLLIVGLMKASARRRKLVTNGKEAQKRDENISLMLITVAVLYLILLLPSLGLKILRCLWMVKTYLEVDLNIDDKYFDSITFYAMVSDLLIRVNSAINFIIYVLVSKKFRDGLMKLICCKRVSKTEVYKTSVTRTTSFGKAKKGET</sequence>
<evidence type="ECO:0000256" key="1">
    <source>
        <dbReference type="ARBA" id="ARBA00004370"/>
    </source>
</evidence>
<keyword evidence="2 5" id="KW-0812">Transmembrane</keyword>
<dbReference type="SUPFAM" id="SSF81321">
    <property type="entry name" value="Family A G protein-coupled receptor-like"/>
    <property type="match status" value="1"/>
</dbReference>
<name>A0A8S4NSU9_OWEFU</name>
<reference evidence="7" key="1">
    <citation type="submission" date="2022-03" db="EMBL/GenBank/DDBJ databases">
        <authorList>
            <person name="Martin C."/>
        </authorList>
    </citation>
    <scope>NUCLEOTIDE SEQUENCE</scope>
</reference>
<keyword evidence="4 5" id="KW-0472">Membrane</keyword>
<keyword evidence="3 5" id="KW-1133">Transmembrane helix</keyword>
<feature type="transmembrane region" description="Helical" evidence="5">
    <location>
        <begin position="91"/>
        <end position="121"/>
    </location>
</feature>
<dbReference type="PANTHER" id="PTHR46641">
    <property type="entry name" value="FMRFAMIDE RECEPTOR-RELATED"/>
    <property type="match status" value="1"/>
</dbReference>
<feature type="domain" description="G-protein coupled receptors family 1 profile" evidence="6">
    <location>
        <begin position="1"/>
        <end position="161"/>
    </location>
</feature>
<keyword evidence="8" id="KW-1185">Reference proteome</keyword>
<dbReference type="PRINTS" id="PR00237">
    <property type="entry name" value="GPCRRHODOPSN"/>
</dbReference>
<feature type="transmembrane region" description="Helical" evidence="5">
    <location>
        <begin position="50"/>
        <end position="70"/>
    </location>
</feature>
<evidence type="ECO:0000259" key="6">
    <source>
        <dbReference type="PROSITE" id="PS50262"/>
    </source>
</evidence>
<evidence type="ECO:0000256" key="3">
    <source>
        <dbReference type="ARBA" id="ARBA00022989"/>
    </source>
</evidence>
<dbReference type="Proteomes" id="UP000749559">
    <property type="component" value="Unassembled WGS sequence"/>
</dbReference>
<evidence type="ECO:0000256" key="2">
    <source>
        <dbReference type="ARBA" id="ARBA00022692"/>
    </source>
</evidence>
<evidence type="ECO:0000313" key="8">
    <source>
        <dbReference type="Proteomes" id="UP000749559"/>
    </source>
</evidence>
<dbReference type="PROSITE" id="PS50262">
    <property type="entry name" value="G_PROTEIN_RECEP_F1_2"/>
    <property type="match status" value="1"/>
</dbReference>
<dbReference type="EMBL" id="CAIIXF020000005">
    <property type="protein sequence ID" value="CAH1784788.1"/>
    <property type="molecule type" value="Genomic_DNA"/>
</dbReference>
<dbReference type="InterPro" id="IPR000276">
    <property type="entry name" value="GPCR_Rhodpsn"/>
</dbReference>
<feature type="transmembrane region" description="Helical" evidence="5">
    <location>
        <begin position="141"/>
        <end position="164"/>
    </location>
</feature>
<protein>
    <recommendedName>
        <fullName evidence="6">G-protein coupled receptors family 1 profile domain-containing protein</fullName>
    </recommendedName>
</protein>
<comment type="subcellular location">
    <subcellularLocation>
        <location evidence="1">Membrane</location>
    </subcellularLocation>
</comment>
<dbReference type="InterPro" id="IPR019427">
    <property type="entry name" value="7TM_GPCR_serpentine_rcpt_Srw"/>
</dbReference>
<dbReference type="Gene3D" id="1.20.1070.10">
    <property type="entry name" value="Rhodopsin 7-helix transmembrane proteins"/>
    <property type="match status" value="1"/>
</dbReference>
<evidence type="ECO:0000313" key="7">
    <source>
        <dbReference type="EMBL" id="CAH1784788.1"/>
    </source>
</evidence>
<accession>A0A8S4NSU9</accession>
<dbReference type="InterPro" id="IPR052954">
    <property type="entry name" value="GPCR-Ligand_Int"/>
</dbReference>
<comment type="caution">
    <text evidence="7">The sequence shown here is derived from an EMBL/GenBank/DDBJ whole genome shotgun (WGS) entry which is preliminary data.</text>
</comment>
<gene>
    <name evidence="7" type="ORF">OFUS_LOCUS10926</name>
</gene>